<dbReference type="SUPFAM" id="SSF144091">
    <property type="entry name" value="Rhomboid-like"/>
    <property type="match status" value="1"/>
</dbReference>
<feature type="transmembrane region" description="Helical" evidence="5">
    <location>
        <begin position="78"/>
        <end position="101"/>
    </location>
</feature>
<evidence type="ECO:0000313" key="7">
    <source>
        <dbReference type="EMBL" id="NEY89835.1"/>
    </source>
</evidence>
<name>A0A6M0QQQ2_9RHOB</name>
<comment type="caution">
    <text evidence="7">The sequence shown here is derived from an EMBL/GenBank/DDBJ whole genome shotgun (WGS) entry which is preliminary data.</text>
</comment>
<dbReference type="GO" id="GO:0016020">
    <property type="term" value="C:membrane"/>
    <property type="evidence" value="ECO:0007669"/>
    <property type="project" value="UniProtKB-SubCell"/>
</dbReference>
<keyword evidence="3 5" id="KW-1133">Transmembrane helix</keyword>
<evidence type="ECO:0000256" key="5">
    <source>
        <dbReference type="SAM" id="Phobius"/>
    </source>
</evidence>
<feature type="transmembrane region" description="Helical" evidence="5">
    <location>
        <begin position="138"/>
        <end position="157"/>
    </location>
</feature>
<reference evidence="7 8" key="1">
    <citation type="submission" date="2020-02" db="EMBL/GenBank/DDBJ databases">
        <authorList>
            <person name="Chen W.-M."/>
        </authorList>
    </citation>
    <scope>NUCLEOTIDE SEQUENCE [LARGE SCALE GENOMIC DNA]</scope>
    <source>
        <strain evidence="7 8">KMS-5</strain>
    </source>
</reference>
<organism evidence="7 8">
    <name type="scientific">Tabrizicola oligotrophica</name>
    <dbReference type="NCBI Taxonomy" id="2710650"/>
    <lineage>
        <taxon>Bacteria</taxon>
        <taxon>Pseudomonadati</taxon>
        <taxon>Pseudomonadota</taxon>
        <taxon>Alphaproteobacteria</taxon>
        <taxon>Rhodobacterales</taxon>
        <taxon>Paracoccaceae</taxon>
        <taxon>Tabrizicola</taxon>
    </lineage>
</organism>
<dbReference type="Proteomes" id="UP000477782">
    <property type="component" value="Unassembled WGS sequence"/>
</dbReference>
<accession>A0A6M0QQQ2</accession>
<keyword evidence="4 5" id="KW-0472">Membrane</keyword>
<dbReference type="InterPro" id="IPR035952">
    <property type="entry name" value="Rhomboid-like_sf"/>
</dbReference>
<dbReference type="GO" id="GO:0004252">
    <property type="term" value="F:serine-type endopeptidase activity"/>
    <property type="evidence" value="ECO:0007669"/>
    <property type="project" value="InterPro"/>
</dbReference>
<evidence type="ECO:0000256" key="2">
    <source>
        <dbReference type="ARBA" id="ARBA00022692"/>
    </source>
</evidence>
<evidence type="ECO:0000313" key="8">
    <source>
        <dbReference type="Proteomes" id="UP000477782"/>
    </source>
</evidence>
<proteinExistence type="predicted"/>
<dbReference type="EMBL" id="JAAIVJ010000002">
    <property type="protein sequence ID" value="NEY89835.1"/>
    <property type="molecule type" value="Genomic_DNA"/>
</dbReference>
<dbReference type="Pfam" id="PF01694">
    <property type="entry name" value="Rhomboid"/>
    <property type="match status" value="1"/>
</dbReference>
<keyword evidence="2 5" id="KW-0812">Transmembrane</keyword>
<evidence type="ECO:0000256" key="3">
    <source>
        <dbReference type="ARBA" id="ARBA00022989"/>
    </source>
</evidence>
<feature type="transmembrane region" description="Helical" evidence="5">
    <location>
        <begin position="169"/>
        <end position="187"/>
    </location>
</feature>
<evidence type="ECO:0000256" key="4">
    <source>
        <dbReference type="ARBA" id="ARBA00023136"/>
    </source>
</evidence>
<comment type="subcellular location">
    <subcellularLocation>
        <location evidence="1">Membrane</location>
        <topology evidence="1">Multi-pass membrane protein</topology>
    </subcellularLocation>
</comment>
<gene>
    <name evidence="7" type="ORF">G4Z14_05940</name>
</gene>
<dbReference type="Gene3D" id="1.20.1540.10">
    <property type="entry name" value="Rhomboid-like"/>
    <property type="match status" value="1"/>
</dbReference>
<dbReference type="GO" id="GO:0006508">
    <property type="term" value="P:proteolysis"/>
    <property type="evidence" value="ECO:0007669"/>
    <property type="project" value="UniProtKB-KW"/>
</dbReference>
<dbReference type="AlphaFoldDB" id="A0A6M0QQQ2"/>
<evidence type="ECO:0000256" key="1">
    <source>
        <dbReference type="ARBA" id="ARBA00004141"/>
    </source>
</evidence>
<dbReference type="RefSeq" id="WP_164623871.1">
    <property type="nucleotide sequence ID" value="NZ_JAAIVJ010000002.1"/>
</dbReference>
<dbReference type="InterPro" id="IPR022764">
    <property type="entry name" value="Peptidase_S54_rhomboid_dom"/>
</dbReference>
<keyword evidence="7" id="KW-0645">Protease</keyword>
<feature type="transmembrane region" description="Helical" evidence="5">
    <location>
        <begin position="193"/>
        <end position="215"/>
    </location>
</feature>
<feature type="transmembrane region" description="Helical" evidence="5">
    <location>
        <begin position="108"/>
        <end position="132"/>
    </location>
</feature>
<evidence type="ECO:0000259" key="6">
    <source>
        <dbReference type="Pfam" id="PF01694"/>
    </source>
</evidence>
<feature type="domain" description="Peptidase S54 rhomboid" evidence="6">
    <location>
        <begin position="74"/>
        <end position="211"/>
    </location>
</feature>
<keyword evidence="8" id="KW-1185">Reference proteome</keyword>
<protein>
    <submittedName>
        <fullName evidence="7">Rhomboid family intramembrane serine protease</fullName>
    </submittedName>
</protein>
<sequence>MQDHNAPPLNPLPPVVWALALPMIALEIVLQIGEAGIAGGPEAVGWRIEAITKAAFVPDLWREMWSLDSFPAEHMARFIAYPFVHGNLTHTAFAVVILLALGKFVGEVLRFWAVLAAFFGAAVAGALAYGLVASRVPLFGAYPGDYGLVGAFTYLMWLRLAGSGREYRAFSMIGLLMVAQLIFGVFFGGGMDWVADLAGFAAGFAITILVVPGGIPRLMDRLRQR</sequence>
<keyword evidence="7" id="KW-0378">Hydrolase</keyword>